<keyword evidence="4" id="KW-1185">Reference proteome</keyword>
<evidence type="ECO:0000256" key="2">
    <source>
        <dbReference type="SAM" id="Phobius"/>
    </source>
</evidence>
<proteinExistence type="predicted"/>
<reference evidence="3 4" key="1">
    <citation type="journal article" date="2018" name="Nat. Ecol. Evol.">
        <title>Pezizomycetes genomes reveal the molecular basis of ectomycorrhizal truffle lifestyle.</title>
        <authorList>
            <person name="Murat C."/>
            <person name="Payen T."/>
            <person name="Noel B."/>
            <person name="Kuo A."/>
            <person name="Morin E."/>
            <person name="Chen J."/>
            <person name="Kohler A."/>
            <person name="Krizsan K."/>
            <person name="Balestrini R."/>
            <person name="Da Silva C."/>
            <person name="Montanini B."/>
            <person name="Hainaut M."/>
            <person name="Levati E."/>
            <person name="Barry K.W."/>
            <person name="Belfiori B."/>
            <person name="Cichocki N."/>
            <person name="Clum A."/>
            <person name="Dockter R.B."/>
            <person name="Fauchery L."/>
            <person name="Guy J."/>
            <person name="Iotti M."/>
            <person name="Le Tacon F."/>
            <person name="Lindquist E.A."/>
            <person name="Lipzen A."/>
            <person name="Malagnac F."/>
            <person name="Mello A."/>
            <person name="Molinier V."/>
            <person name="Miyauchi S."/>
            <person name="Poulain J."/>
            <person name="Riccioni C."/>
            <person name="Rubini A."/>
            <person name="Sitrit Y."/>
            <person name="Splivallo R."/>
            <person name="Traeger S."/>
            <person name="Wang M."/>
            <person name="Zifcakova L."/>
            <person name="Wipf D."/>
            <person name="Zambonelli A."/>
            <person name="Paolocci F."/>
            <person name="Nowrousian M."/>
            <person name="Ottonello S."/>
            <person name="Baldrian P."/>
            <person name="Spatafora J.W."/>
            <person name="Henrissat B."/>
            <person name="Nagy L.G."/>
            <person name="Aury J.M."/>
            <person name="Wincker P."/>
            <person name="Grigoriev I.V."/>
            <person name="Bonfante P."/>
            <person name="Martin F.M."/>
        </authorList>
    </citation>
    <scope>NUCLEOTIDE SEQUENCE [LARGE SCALE GENOMIC DNA]</scope>
    <source>
        <strain evidence="3 4">120613-1</strain>
    </source>
</reference>
<name>A0A3N4JT09_9PEZI</name>
<organism evidence="3 4">
    <name type="scientific">Choiromyces venosus 120613-1</name>
    <dbReference type="NCBI Taxonomy" id="1336337"/>
    <lineage>
        <taxon>Eukaryota</taxon>
        <taxon>Fungi</taxon>
        <taxon>Dikarya</taxon>
        <taxon>Ascomycota</taxon>
        <taxon>Pezizomycotina</taxon>
        <taxon>Pezizomycetes</taxon>
        <taxon>Pezizales</taxon>
        <taxon>Tuberaceae</taxon>
        <taxon>Choiromyces</taxon>
    </lineage>
</organism>
<feature type="region of interest" description="Disordered" evidence="1">
    <location>
        <begin position="45"/>
        <end position="80"/>
    </location>
</feature>
<evidence type="ECO:0000313" key="3">
    <source>
        <dbReference type="EMBL" id="RPB01317.1"/>
    </source>
</evidence>
<keyword evidence="2" id="KW-0812">Transmembrane</keyword>
<dbReference type="EMBL" id="ML120374">
    <property type="protein sequence ID" value="RPB01317.1"/>
    <property type="molecule type" value="Genomic_DNA"/>
</dbReference>
<feature type="compositionally biased region" description="Basic residues" evidence="1">
    <location>
        <begin position="45"/>
        <end position="57"/>
    </location>
</feature>
<evidence type="ECO:0000313" key="4">
    <source>
        <dbReference type="Proteomes" id="UP000276215"/>
    </source>
</evidence>
<gene>
    <name evidence="3" type="ORF">L873DRAFT_1788380</name>
</gene>
<dbReference type="Proteomes" id="UP000276215">
    <property type="component" value="Unassembled WGS sequence"/>
</dbReference>
<evidence type="ECO:0000256" key="1">
    <source>
        <dbReference type="SAM" id="MobiDB-lite"/>
    </source>
</evidence>
<dbReference type="AlphaFoldDB" id="A0A3N4JT09"/>
<keyword evidence="2" id="KW-0472">Membrane</keyword>
<dbReference type="OrthoDB" id="5471005at2759"/>
<sequence>MILVTDNTICHMNAAIFNHTRQQANIMKTNLFKFATRRQSIARMPHIRSLKHQLTHRRSIDTNSEPEPRDRDGSESSSIRSHLGFKDSEMTAHKKMADITIRMEAGFSGVQAQFTEVKAQSAHMQGNVTFLQWQLRLIGSAIVALLSVSYLLQAASIRGFGLLPLLTKHFAVCGISYGIKKFLDVYTPQITPRISSVPATVRSLEKLLASISPIDY</sequence>
<protein>
    <submittedName>
        <fullName evidence="3">Uncharacterized protein</fullName>
    </submittedName>
</protein>
<keyword evidence="2" id="KW-1133">Transmembrane helix</keyword>
<accession>A0A3N4JT09</accession>
<feature type="transmembrane region" description="Helical" evidence="2">
    <location>
        <begin position="133"/>
        <end position="152"/>
    </location>
</feature>